<dbReference type="InterPro" id="IPR020846">
    <property type="entry name" value="MFS_dom"/>
</dbReference>
<evidence type="ECO:0000256" key="5">
    <source>
        <dbReference type="ARBA" id="ARBA00023136"/>
    </source>
</evidence>
<feature type="transmembrane region" description="Helical" evidence="7">
    <location>
        <begin position="301"/>
        <end position="321"/>
    </location>
</feature>
<dbReference type="PROSITE" id="PS50850">
    <property type="entry name" value="MFS"/>
    <property type="match status" value="1"/>
</dbReference>
<dbReference type="InterPro" id="IPR011701">
    <property type="entry name" value="MFS"/>
</dbReference>
<dbReference type="Proteomes" id="UP001501358">
    <property type="component" value="Unassembled WGS sequence"/>
</dbReference>
<dbReference type="PANTHER" id="PTHR42718:SF9">
    <property type="entry name" value="MAJOR FACILITATOR SUPERFAMILY MULTIDRUG TRANSPORTER MFSC"/>
    <property type="match status" value="1"/>
</dbReference>
<proteinExistence type="predicted"/>
<protein>
    <submittedName>
        <fullName evidence="9">MFS transporter</fullName>
    </submittedName>
</protein>
<feature type="transmembrane region" description="Helical" evidence="7">
    <location>
        <begin position="227"/>
        <end position="246"/>
    </location>
</feature>
<feature type="transmembrane region" description="Helical" evidence="7">
    <location>
        <begin position="104"/>
        <end position="127"/>
    </location>
</feature>
<gene>
    <name evidence="9" type="ORF">GCM10010406_29620</name>
</gene>
<keyword evidence="6" id="KW-0046">Antibiotic resistance</keyword>
<keyword evidence="5 7" id="KW-0472">Membrane</keyword>
<keyword evidence="4 7" id="KW-1133">Transmembrane helix</keyword>
<evidence type="ECO:0000259" key="8">
    <source>
        <dbReference type="PROSITE" id="PS50850"/>
    </source>
</evidence>
<accession>A0ABP5Z5E2</accession>
<feature type="transmembrane region" description="Helical" evidence="7">
    <location>
        <begin position="483"/>
        <end position="503"/>
    </location>
</feature>
<feature type="domain" description="Major facilitator superfamily (MFS) profile" evidence="8">
    <location>
        <begin position="15"/>
        <end position="507"/>
    </location>
</feature>
<dbReference type="Gene3D" id="1.20.1250.20">
    <property type="entry name" value="MFS general substrate transporter like domains"/>
    <property type="match status" value="1"/>
</dbReference>
<dbReference type="EMBL" id="BAAATA010000015">
    <property type="protein sequence ID" value="GAA2491598.1"/>
    <property type="molecule type" value="Genomic_DNA"/>
</dbReference>
<dbReference type="SUPFAM" id="SSF103473">
    <property type="entry name" value="MFS general substrate transporter"/>
    <property type="match status" value="1"/>
</dbReference>
<evidence type="ECO:0000313" key="10">
    <source>
        <dbReference type="Proteomes" id="UP001501358"/>
    </source>
</evidence>
<organism evidence="9 10">
    <name type="scientific">Streptomyces thermolineatus</name>
    <dbReference type="NCBI Taxonomy" id="44033"/>
    <lineage>
        <taxon>Bacteria</taxon>
        <taxon>Bacillati</taxon>
        <taxon>Actinomycetota</taxon>
        <taxon>Actinomycetes</taxon>
        <taxon>Kitasatosporales</taxon>
        <taxon>Streptomycetaceae</taxon>
        <taxon>Streptomyces</taxon>
    </lineage>
</organism>
<feature type="transmembrane region" description="Helical" evidence="7">
    <location>
        <begin position="80"/>
        <end position="98"/>
    </location>
</feature>
<evidence type="ECO:0000256" key="4">
    <source>
        <dbReference type="ARBA" id="ARBA00022989"/>
    </source>
</evidence>
<comment type="caution">
    <text evidence="9">The sequence shown here is derived from an EMBL/GenBank/DDBJ whole genome shotgun (WGS) entry which is preliminary data.</text>
</comment>
<dbReference type="PANTHER" id="PTHR42718">
    <property type="entry name" value="MAJOR FACILITATOR SUPERFAMILY MULTIDRUG TRANSPORTER MFSC"/>
    <property type="match status" value="1"/>
</dbReference>
<keyword evidence="10" id="KW-1185">Reference proteome</keyword>
<name>A0ABP5Z5E2_9ACTN</name>
<dbReference type="Gene3D" id="1.20.1720.10">
    <property type="entry name" value="Multidrug resistance protein D"/>
    <property type="match status" value="1"/>
</dbReference>
<evidence type="ECO:0000313" key="9">
    <source>
        <dbReference type="EMBL" id="GAA2491598.1"/>
    </source>
</evidence>
<reference evidence="10" key="1">
    <citation type="journal article" date="2019" name="Int. J. Syst. Evol. Microbiol.">
        <title>The Global Catalogue of Microorganisms (GCM) 10K type strain sequencing project: providing services to taxonomists for standard genome sequencing and annotation.</title>
        <authorList>
            <consortium name="The Broad Institute Genomics Platform"/>
            <consortium name="The Broad Institute Genome Sequencing Center for Infectious Disease"/>
            <person name="Wu L."/>
            <person name="Ma J."/>
        </authorList>
    </citation>
    <scope>NUCLEOTIDE SEQUENCE [LARGE SCALE GENOMIC DNA]</scope>
    <source>
        <strain evidence="10">JCM 6307</strain>
    </source>
</reference>
<comment type="subcellular location">
    <subcellularLocation>
        <location evidence="1">Cell membrane</location>
        <topology evidence="1">Multi-pass membrane protein</topology>
    </subcellularLocation>
</comment>
<feature type="transmembrane region" description="Helical" evidence="7">
    <location>
        <begin position="267"/>
        <end position="289"/>
    </location>
</feature>
<feature type="transmembrane region" description="Helical" evidence="7">
    <location>
        <begin position="202"/>
        <end position="221"/>
    </location>
</feature>
<evidence type="ECO:0000256" key="3">
    <source>
        <dbReference type="ARBA" id="ARBA00022692"/>
    </source>
</evidence>
<feature type="transmembrane region" description="Helical" evidence="7">
    <location>
        <begin position="53"/>
        <end position="73"/>
    </location>
</feature>
<evidence type="ECO:0000256" key="7">
    <source>
        <dbReference type="SAM" id="Phobius"/>
    </source>
</evidence>
<feature type="transmembrane region" description="Helical" evidence="7">
    <location>
        <begin position="333"/>
        <end position="352"/>
    </location>
</feature>
<dbReference type="InterPro" id="IPR036259">
    <property type="entry name" value="MFS_trans_sf"/>
</dbReference>
<feature type="transmembrane region" description="Helical" evidence="7">
    <location>
        <begin position="167"/>
        <end position="190"/>
    </location>
</feature>
<keyword evidence="2" id="KW-0813">Transport</keyword>
<keyword evidence="3 7" id="KW-0812">Transmembrane</keyword>
<sequence length="511" mass="53962">MPVNRSRTGPRMPLIILGLSLAFTVTVADPLMFSLNLPQVSRALDVPPGLVGFLSGAATLVMAAAVLAVGSIADTFGLKRLLMTGLVGVTVVNLLSTLSPGYRYLLVMRFLDGLALAALLGVSFALLKMSVPAEKRPMAIGVFMATEMVLCGVTPAFGGWVVDVAGWRWLFLVTPLLAVVSLWLTARYVPEPPVLERRRLDAVGVTLVGLALLAVVIGIATAQNGVLRPQTLVPLAVGAAAAVLFVHHERRTPEPALDMGLFRSRAFSTALAATFTLNFIIGGFGFALGQFGGLVLSLSPQAIGLLFLPGTLLIAGAVVLAGKLISKYTPRPVMTVGLLVMTASGVLMALTASPTMVLWWLVLATWLCNLGSLTTSTSVSETVLAHAPPEKSGTVASVQQAFGMTGYAFGPTVYLLLFNVFFQKEWLKDAESRGLSVTEAEQALGTARSSMAVGSGGSGYDPNLLRQVSGLKLDVDFTDGLRLTMLTVSLLPLLMAVAAFWLMPRREKPQA</sequence>
<feature type="transmembrane region" description="Helical" evidence="7">
    <location>
        <begin position="139"/>
        <end position="161"/>
    </location>
</feature>
<evidence type="ECO:0000256" key="2">
    <source>
        <dbReference type="ARBA" id="ARBA00022448"/>
    </source>
</evidence>
<evidence type="ECO:0000256" key="6">
    <source>
        <dbReference type="ARBA" id="ARBA00023251"/>
    </source>
</evidence>
<feature type="transmembrane region" description="Helical" evidence="7">
    <location>
        <begin position="401"/>
        <end position="422"/>
    </location>
</feature>
<evidence type="ECO:0000256" key="1">
    <source>
        <dbReference type="ARBA" id="ARBA00004651"/>
    </source>
</evidence>
<dbReference type="Pfam" id="PF07690">
    <property type="entry name" value="MFS_1"/>
    <property type="match status" value="1"/>
</dbReference>